<dbReference type="Proteomes" id="UP000199058">
    <property type="component" value="Unassembled WGS sequence"/>
</dbReference>
<dbReference type="PANTHER" id="PTHR20941">
    <property type="entry name" value="FOLATE SYNTHESIS PROTEINS"/>
    <property type="match status" value="1"/>
</dbReference>
<dbReference type="PANTHER" id="PTHR20941:SF1">
    <property type="entry name" value="FOLIC ACID SYNTHESIS PROTEIN FOL1"/>
    <property type="match status" value="1"/>
</dbReference>
<comment type="function">
    <text evidence="12">Catalyzes the condensation of para-aminobenzoate (pABA) with 6-hydroxymethyl-7,8-dihydropterin diphosphate (DHPt-PP) to form 7,8-dihydropteroate (H2Pte), the immediate precursor of folate derivatives.</text>
</comment>
<dbReference type="UniPathway" id="UPA00077">
    <property type="reaction ID" value="UER00156"/>
</dbReference>
<evidence type="ECO:0000256" key="1">
    <source>
        <dbReference type="ARBA" id="ARBA00000012"/>
    </source>
</evidence>
<comment type="cofactor">
    <cofactor evidence="2 12">
        <name>Mg(2+)</name>
        <dbReference type="ChEBI" id="CHEBI:18420"/>
    </cofactor>
</comment>
<evidence type="ECO:0000256" key="4">
    <source>
        <dbReference type="ARBA" id="ARBA00009503"/>
    </source>
</evidence>
<dbReference type="CDD" id="cd00739">
    <property type="entry name" value="DHPS"/>
    <property type="match status" value="1"/>
</dbReference>
<evidence type="ECO:0000256" key="7">
    <source>
        <dbReference type="ARBA" id="ARBA00022679"/>
    </source>
</evidence>
<comment type="catalytic activity">
    <reaction evidence="1">
        <text>(7,8-dihydropterin-6-yl)methyl diphosphate + 4-aminobenzoate = 7,8-dihydropteroate + diphosphate</text>
        <dbReference type="Rhea" id="RHEA:19949"/>
        <dbReference type="ChEBI" id="CHEBI:17836"/>
        <dbReference type="ChEBI" id="CHEBI:17839"/>
        <dbReference type="ChEBI" id="CHEBI:33019"/>
        <dbReference type="ChEBI" id="CHEBI:72950"/>
        <dbReference type="EC" id="2.5.1.15"/>
    </reaction>
</comment>
<dbReference type="Pfam" id="PF00809">
    <property type="entry name" value="Pterin_bind"/>
    <property type="match status" value="1"/>
</dbReference>
<dbReference type="GO" id="GO:0046872">
    <property type="term" value="F:metal ion binding"/>
    <property type="evidence" value="ECO:0007669"/>
    <property type="project" value="UniProtKB-KW"/>
</dbReference>
<dbReference type="STRING" id="1122252.SAMN05660443_2344"/>
<dbReference type="RefSeq" id="WP_091963776.1">
    <property type="nucleotide sequence ID" value="NZ_FOLH01000004.1"/>
</dbReference>
<comment type="similarity">
    <text evidence="4 12">Belongs to the DHPS family.</text>
</comment>
<evidence type="ECO:0000256" key="10">
    <source>
        <dbReference type="ARBA" id="ARBA00022909"/>
    </source>
</evidence>
<evidence type="ECO:0000256" key="8">
    <source>
        <dbReference type="ARBA" id="ARBA00022723"/>
    </source>
</evidence>
<dbReference type="EMBL" id="FOLH01000004">
    <property type="protein sequence ID" value="SFC33786.1"/>
    <property type="molecule type" value="Genomic_DNA"/>
</dbReference>
<keyword evidence="8 12" id="KW-0479">Metal-binding</keyword>
<dbReference type="InterPro" id="IPR045031">
    <property type="entry name" value="DHP_synth-like"/>
</dbReference>
<dbReference type="GO" id="GO:0005829">
    <property type="term" value="C:cytosol"/>
    <property type="evidence" value="ECO:0007669"/>
    <property type="project" value="TreeGrafter"/>
</dbReference>
<dbReference type="PROSITE" id="PS00793">
    <property type="entry name" value="DHPS_2"/>
    <property type="match status" value="1"/>
</dbReference>
<dbReference type="GO" id="GO:0046656">
    <property type="term" value="P:folic acid biosynthetic process"/>
    <property type="evidence" value="ECO:0007669"/>
    <property type="project" value="UniProtKB-KW"/>
</dbReference>
<evidence type="ECO:0000313" key="15">
    <source>
        <dbReference type="Proteomes" id="UP000199058"/>
    </source>
</evidence>
<evidence type="ECO:0000256" key="5">
    <source>
        <dbReference type="ARBA" id="ARBA00012458"/>
    </source>
</evidence>
<dbReference type="FunFam" id="3.20.20.20:FF:000006">
    <property type="entry name" value="Dihydropteroate synthase"/>
    <property type="match status" value="1"/>
</dbReference>
<dbReference type="GO" id="GO:0004156">
    <property type="term" value="F:dihydropteroate synthase activity"/>
    <property type="evidence" value="ECO:0007669"/>
    <property type="project" value="UniProtKB-EC"/>
</dbReference>
<accession>A0A1I1IC11</accession>
<keyword evidence="7 12" id="KW-0808">Transferase</keyword>
<sequence length="277" mass="30252">MQLKNTKRVLDLTEPRIMGIVNLTPDSFSDGGRLQGVDAALEHALRLEKEGADLLDLGGESTRPGAAKVSVQEEMDRVLPVLEALRKETSSWISIDTSTPEVMTEAARLGADLINDVRALRRPGALQAAAKTGLPVCLMHMKGEPGFMQQEAHYDDLLQEITDFLNERITACEQAGIQRSALLLDPGFGFAKLLKHNLALLNNLGTLLELQLPLLVGLSRKRMLGEITGREVHERQAASYAVHLLAAQKGAKILRVHDVAGMKDSLAVWQAMLNAEI</sequence>
<dbReference type="EC" id="2.5.1.15" evidence="5 12"/>
<dbReference type="OrthoDB" id="9811744at2"/>
<evidence type="ECO:0000259" key="13">
    <source>
        <dbReference type="PROSITE" id="PS50972"/>
    </source>
</evidence>
<evidence type="ECO:0000256" key="11">
    <source>
        <dbReference type="ARBA" id="ARBA00030193"/>
    </source>
</evidence>
<dbReference type="PROSITE" id="PS00792">
    <property type="entry name" value="DHPS_1"/>
    <property type="match status" value="1"/>
</dbReference>
<feature type="domain" description="Pterin-binding" evidence="13">
    <location>
        <begin position="15"/>
        <end position="267"/>
    </location>
</feature>
<evidence type="ECO:0000256" key="2">
    <source>
        <dbReference type="ARBA" id="ARBA00001946"/>
    </source>
</evidence>
<gene>
    <name evidence="14" type="ORF">SAMN05660443_2344</name>
</gene>
<evidence type="ECO:0000256" key="6">
    <source>
        <dbReference type="ARBA" id="ARBA00016919"/>
    </source>
</evidence>
<dbReference type="SUPFAM" id="SSF51717">
    <property type="entry name" value="Dihydropteroate synthetase-like"/>
    <property type="match status" value="1"/>
</dbReference>
<evidence type="ECO:0000256" key="9">
    <source>
        <dbReference type="ARBA" id="ARBA00022842"/>
    </source>
</evidence>
<dbReference type="InterPro" id="IPR011005">
    <property type="entry name" value="Dihydropteroate_synth-like_sf"/>
</dbReference>
<protein>
    <recommendedName>
        <fullName evidence="6 12">Dihydropteroate synthase</fullName>
        <shortName evidence="12">DHPS</shortName>
        <ecNumber evidence="5 12">2.5.1.15</ecNumber>
    </recommendedName>
    <alternativeName>
        <fullName evidence="11 12">Dihydropteroate pyrophosphorylase</fullName>
    </alternativeName>
</protein>
<dbReference type="InterPro" id="IPR000489">
    <property type="entry name" value="Pterin-binding_dom"/>
</dbReference>
<evidence type="ECO:0000256" key="3">
    <source>
        <dbReference type="ARBA" id="ARBA00004763"/>
    </source>
</evidence>
<reference evidence="14 15" key="1">
    <citation type="submission" date="2016-10" db="EMBL/GenBank/DDBJ databases">
        <authorList>
            <person name="de Groot N.N."/>
        </authorList>
    </citation>
    <scope>NUCLEOTIDE SEQUENCE [LARGE SCALE GENOMIC DNA]</scope>
    <source>
        <strain evidence="14 15">DSM 18438</strain>
    </source>
</reference>
<dbReference type="AlphaFoldDB" id="A0A1I1IC11"/>
<organism evidence="14 15">
    <name type="scientific">Marinospirillum celere</name>
    <dbReference type="NCBI Taxonomy" id="1122252"/>
    <lineage>
        <taxon>Bacteria</taxon>
        <taxon>Pseudomonadati</taxon>
        <taxon>Pseudomonadota</taxon>
        <taxon>Gammaproteobacteria</taxon>
        <taxon>Oceanospirillales</taxon>
        <taxon>Oceanospirillaceae</taxon>
        <taxon>Marinospirillum</taxon>
    </lineage>
</organism>
<dbReference type="InterPro" id="IPR006390">
    <property type="entry name" value="DHP_synth_dom"/>
</dbReference>
<comment type="pathway">
    <text evidence="3 12">Cofactor biosynthesis; tetrahydrofolate biosynthesis; 7,8-dihydrofolate from 2-amino-4-hydroxy-6-hydroxymethyl-7,8-dihydropteridine diphosphate and 4-aminobenzoate: step 1/2.</text>
</comment>
<keyword evidence="10 12" id="KW-0289">Folate biosynthesis</keyword>
<proteinExistence type="inferred from homology"/>
<keyword evidence="9 12" id="KW-0460">Magnesium</keyword>
<dbReference type="GO" id="GO:0046654">
    <property type="term" value="P:tetrahydrofolate biosynthetic process"/>
    <property type="evidence" value="ECO:0007669"/>
    <property type="project" value="UniProtKB-UniPathway"/>
</dbReference>
<name>A0A1I1IC11_9GAMM</name>
<dbReference type="Gene3D" id="3.20.20.20">
    <property type="entry name" value="Dihydropteroate synthase-like"/>
    <property type="match status" value="1"/>
</dbReference>
<dbReference type="NCBIfam" id="TIGR01496">
    <property type="entry name" value="DHPS"/>
    <property type="match status" value="1"/>
</dbReference>
<keyword evidence="15" id="KW-1185">Reference proteome</keyword>
<evidence type="ECO:0000313" key="14">
    <source>
        <dbReference type="EMBL" id="SFC33786.1"/>
    </source>
</evidence>
<dbReference type="PROSITE" id="PS50972">
    <property type="entry name" value="PTERIN_BINDING"/>
    <property type="match status" value="1"/>
</dbReference>
<evidence type="ECO:0000256" key="12">
    <source>
        <dbReference type="RuleBase" id="RU361205"/>
    </source>
</evidence>